<reference evidence="4" key="1">
    <citation type="submission" date="2015-07" db="EMBL/GenBank/DDBJ databases">
        <title>Fjat-14235 jcm11544.</title>
        <authorList>
            <person name="Liu B."/>
            <person name="Wang J."/>
            <person name="Zhu Y."/>
            <person name="Liu G."/>
            <person name="Chen Q."/>
            <person name="Chen Z."/>
            <person name="Lan J."/>
            <person name="Che J."/>
            <person name="Ge C."/>
            <person name="Shi H."/>
            <person name="Pan Z."/>
            <person name="Liu X."/>
        </authorList>
    </citation>
    <scope>NUCLEOTIDE SEQUENCE [LARGE SCALE GENOMIC DNA]</scope>
    <source>
        <strain evidence="4">JCM 11544</strain>
    </source>
</reference>
<organism evidence="3 4">
    <name type="scientific">Rossellomorea marisflavi</name>
    <dbReference type="NCBI Taxonomy" id="189381"/>
    <lineage>
        <taxon>Bacteria</taxon>
        <taxon>Bacillati</taxon>
        <taxon>Bacillota</taxon>
        <taxon>Bacilli</taxon>
        <taxon>Bacillales</taxon>
        <taxon>Bacillaceae</taxon>
        <taxon>Rossellomorea</taxon>
    </lineage>
</organism>
<dbReference type="Proteomes" id="UP000037405">
    <property type="component" value="Unassembled WGS sequence"/>
</dbReference>
<dbReference type="PATRIC" id="fig|189381.12.peg.2143"/>
<evidence type="ECO:0000256" key="1">
    <source>
        <dbReference type="ARBA" id="ARBA00034117"/>
    </source>
</evidence>
<proteinExistence type="inferred from homology"/>
<dbReference type="OrthoDB" id="2806194at2"/>
<sequence>MKTLKVQSLQEGISRSKSMLDTLDGEIQSLKQSITAFSGMEEALKGKGGSAIRSFYDECHVPLLDFIVKFSSEYKSTLEKIKSELSTLEPSSDGYIHQPFLDQELEQSLDRIKQHTESLVADANSTISSISDIVSISSIQDSSFIQGVQSAKKELTETVDKLTEFDSSQSKALSTAEEDLVMMENWISDIEGLMQDGKVNVNFPTTVWKEYAELNPLTNKLNGTTPNIEELEIKDDEDKTGDVSGGASSFLLTAKKNLDQFDQLKSRGTLSFTSLRTFYAARKNGLKTYKVWDPKKGQYGYRITATPDALRKLGVEPDSRAFKELMHGVPKGGKKLSPKHKEIAKNNTVTLKYATQKKGQTGWSPVGEKVLEKNPHLKNWNNNELSAKDKFKTIGKATAKGVKDSYKDIVDIKGIAKPLQESGPVKGVLKSSLKGLAPISAGLSFYENHTNAKADGLTGAEATKRATVDTAIDVGVSSTVQTAFTAAGTALIPIPGVGTLVGMGAGIAVNTLLNHKFGKDKDGKGKSAMDVVKGWFR</sequence>
<comment type="similarity">
    <text evidence="1">In the N-terminal section; belongs to the LXG family.</text>
</comment>
<accession>A0A0M0G417</accession>
<dbReference type="EMBL" id="LGUE01000004">
    <property type="protein sequence ID" value="KON84513.1"/>
    <property type="molecule type" value="Genomic_DNA"/>
</dbReference>
<evidence type="ECO:0000313" key="4">
    <source>
        <dbReference type="Proteomes" id="UP000037405"/>
    </source>
</evidence>
<protein>
    <recommendedName>
        <fullName evidence="2">LXG domain-containing protein</fullName>
    </recommendedName>
</protein>
<dbReference type="AlphaFoldDB" id="A0A0M0G417"/>
<feature type="domain" description="LXG" evidence="2">
    <location>
        <begin position="1"/>
        <end position="234"/>
    </location>
</feature>
<comment type="caution">
    <text evidence="3">The sequence shown here is derived from an EMBL/GenBank/DDBJ whole genome shotgun (WGS) entry which is preliminary data.</text>
</comment>
<name>A0A0M0G417_9BACI</name>
<dbReference type="PROSITE" id="PS51756">
    <property type="entry name" value="LXG"/>
    <property type="match status" value="1"/>
</dbReference>
<evidence type="ECO:0000259" key="2">
    <source>
        <dbReference type="PROSITE" id="PS51756"/>
    </source>
</evidence>
<dbReference type="RefSeq" id="WP_053428113.1">
    <property type="nucleotide sequence ID" value="NZ_LGUE01000004.1"/>
</dbReference>
<dbReference type="Pfam" id="PF04740">
    <property type="entry name" value="LXG"/>
    <property type="match status" value="1"/>
</dbReference>
<keyword evidence="4" id="KW-1185">Reference proteome</keyword>
<dbReference type="STRING" id="189381.GCA_900166615_01753"/>
<evidence type="ECO:0000313" key="3">
    <source>
        <dbReference type="EMBL" id="KON84513.1"/>
    </source>
</evidence>
<gene>
    <name evidence="3" type="ORF">AF331_10675</name>
</gene>
<dbReference type="InterPro" id="IPR006829">
    <property type="entry name" value="LXG_dom"/>
</dbReference>